<dbReference type="EMBL" id="CAJZBQ010000048">
    <property type="protein sequence ID" value="CAG9329810.1"/>
    <property type="molecule type" value="Genomic_DNA"/>
</dbReference>
<evidence type="ECO:0000256" key="3">
    <source>
        <dbReference type="PROSITE-ProRule" id="PRU00221"/>
    </source>
</evidence>
<dbReference type="InterPro" id="IPR015943">
    <property type="entry name" value="WD40/YVTN_repeat-like_dom_sf"/>
</dbReference>
<dbReference type="Proteomes" id="UP001162131">
    <property type="component" value="Unassembled WGS sequence"/>
</dbReference>
<feature type="repeat" description="WD" evidence="3">
    <location>
        <begin position="103"/>
        <end position="138"/>
    </location>
</feature>
<dbReference type="InterPro" id="IPR001680">
    <property type="entry name" value="WD40_rpt"/>
</dbReference>
<organism evidence="4 5">
    <name type="scientific">Blepharisma stoltei</name>
    <dbReference type="NCBI Taxonomy" id="1481888"/>
    <lineage>
        <taxon>Eukaryota</taxon>
        <taxon>Sar</taxon>
        <taxon>Alveolata</taxon>
        <taxon>Ciliophora</taxon>
        <taxon>Postciliodesmatophora</taxon>
        <taxon>Heterotrichea</taxon>
        <taxon>Heterotrichida</taxon>
        <taxon>Blepharismidae</taxon>
        <taxon>Blepharisma</taxon>
    </lineage>
</organism>
<keyword evidence="5" id="KW-1185">Reference proteome</keyword>
<dbReference type="PROSITE" id="PS50082">
    <property type="entry name" value="WD_REPEATS_2"/>
    <property type="match status" value="3"/>
</dbReference>
<dbReference type="SMART" id="SM00320">
    <property type="entry name" value="WD40"/>
    <property type="match status" value="10"/>
</dbReference>
<reference evidence="4" key="1">
    <citation type="submission" date="2021-09" db="EMBL/GenBank/DDBJ databases">
        <authorList>
            <consortium name="AG Swart"/>
            <person name="Singh M."/>
            <person name="Singh A."/>
            <person name="Seah K."/>
            <person name="Emmerich C."/>
        </authorList>
    </citation>
    <scope>NUCLEOTIDE SEQUENCE</scope>
    <source>
        <strain evidence="4">ATCC30299</strain>
    </source>
</reference>
<evidence type="ECO:0000256" key="2">
    <source>
        <dbReference type="ARBA" id="ARBA00022737"/>
    </source>
</evidence>
<dbReference type="Gene3D" id="2.130.10.10">
    <property type="entry name" value="YVTN repeat-like/Quinoprotein amine dehydrogenase"/>
    <property type="match status" value="5"/>
</dbReference>
<evidence type="ECO:0000313" key="5">
    <source>
        <dbReference type="Proteomes" id="UP001162131"/>
    </source>
</evidence>
<dbReference type="InterPro" id="IPR051179">
    <property type="entry name" value="WD_repeat_multifunction"/>
</dbReference>
<comment type="caution">
    <text evidence="4">The sequence shown here is derived from an EMBL/GenBank/DDBJ whole genome shotgun (WGS) entry which is preliminary data.</text>
</comment>
<keyword evidence="2" id="KW-0677">Repeat</keyword>
<dbReference type="PANTHER" id="PTHR19857">
    <property type="entry name" value="MITOCHONDRIAL DIVISION PROTEIN 1-RELATED"/>
    <property type="match status" value="1"/>
</dbReference>
<dbReference type="PROSITE" id="PS50294">
    <property type="entry name" value="WD_REPEATS_REGION"/>
    <property type="match status" value="1"/>
</dbReference>
<dbReference type="PROSITE" id="PS00678">
    <property type="entry name" value="WD_REPEATS_1"/>
    <property type="match status" value="1"/>
</dbReference>
<keyword evidence="1 3" id="KW-0853">WD repeat</keyword>
<feature type="repeat" description="WD" evidence="3">
    <location>
        <begin position="228"/>
        <end position="269"/>
    </location>
</feature>
<evidence type="ECO:0000256" key="1">
    <source>
        <dbReference type="ARBA" id="ARBA00022574"/>
    </source>
</evidence>
<dbReference type="AlphaFoldDB" id="A0AAU9JY32"/>
<dbReference type="SUPFAM" id="SSF50978">
    <property type="entry name" value="WD40 repeat-like"/>
    <property type="match status" value="2"/>
</dbReference>
<evidence type="ECO:0008006" key="6">
    <source>
        <dbReference type="Google" id="ProtNLM"/>
    </source>
</evidence>
<name>A0AAU9JY32_9CILI</name>
<sequence length="725" mass="83871">MSLIEPLLTKENIEDPNLEKYSIDPLANLEKSIKMLTVNYESFEFDGSSDLEFSDHDYFNENDPVFKGSDIKYAITFLNKLVIGRIDGIIKIYNLETKAEIVLKGHSKCVVCLQVCPKKDFLISASDDKTIIIWNLESYIQERVFIGENKWLCLEVTAGYGLFSGSYEEGFIRKWNFWNEKEVEMLDGDKYEVNCMKSSPNGEFLVAGSFDGHLMIFSIQDIKNVSVLFVREGYVLQIEITDDSKYIVTGSIGGAIDIWDINARQGIRHIKHSKEGGNLFLEFTQGNQFIFANCDEGTIRTYDIDNNNSSELKDPATAVAISKQNNLVYCGHKNGSITIFNLNKGVPITTLEGIECKAVKILTVNQEEYLACIHENGKIKIYQIYKEKKQAEEDYIVSLHESSDESEDEESHHEPLKTDLKLTRDGKYAVLYHRFLLKVWSFIENQFAFSLVVHYGVCDVKISYDDKYFIFGNLRRSSIYVYSFQDMKLVRTFQDQDIAICFAISKDSNFIAASNYYGPIQCFDIQKKCKIGATEEKEEDYENIEEPGEDNEYKNTIEFLQINKTNEYIISLDRNQNVEFWSFPEKTLMQSIHMEKKVKFLKLIDNNYFLVCMENVIEIFNISEKRKIITIDDHSSPISSLEISEDERFLIFSQLDEIRMWDLIQLKDIETIKINDGCSIVSLDITRDNKYIAILNANGCVKIWNREEKKFMVTMMLSHDIWHNA</sequence>
<dbReference type="InterPro" id="IPR036322">
    <property type="entry name" value="WD40_repeat_dom_sf"/>
</dbReference>
<gene>
    <name evidence="4" type="ORF">BSTOLATCC_MIC49425</name>
</gene>
<dbReference type="InterPro" id="IPR019775">
    <property type="entry name" value="WD40_repeat_CS"/>
</dbReference>
<feature type="repeat" description="WD" evidence="3">
    <location>
        <begin position="186"/>
        <end position="227"/>
    </location>
</feature>
<evidence type="ECO:0000313" key="4">
    <source>
        <dbReference type="EMBL" id="CAG9329810.1"/>
    </source>
</evidence>
<accession>A0AAU9JY32</accession>
<dbReference type="Pfam" id="PF00400">
    <property type="entry name" value="WD40"/>
    <property type="match status" value="2"/>
</dbReference>
<protein>
    <recommendedName>
        <fullName evidence="6">WD40 repeat-like protein</fullName>
    </recommendedName>
</protein>
<proteinExistence type="predicted"/>